<comment type="catalytic activity">
    <reaction evidence="5">
        <text>(6S)-5-formyl-5,6,7,8-tetrahydrofolate + ATP = (6R)-5,10-methenyltetrahydrofolate + ADP + phosphate</text>
        <dbReference type="Rhea" id="RHEA:10488"/>
        <dbReference type="ChEBI" id="CHEBI:30616"/>
        <dbReference type="ChEBI" id="CHEBI:43474"/>
        <dbReference type="ChEBI" id="CHEBI:57455"/>
        <dbReference type="ChEBI" id="CHEBI:57457"/>
        <dbReference type="ChEBI" id="CHEBI:456216"/>
        <dbReference type="EC" id="6.3.3.2"/>
    </reaction>
</comment>
<dbReference type="Pfam" id="PF01812">
    <property type="entry name" value="5-FTHF_cyc-lig"/>
    <property type="match status" value="1"/>
</dbReference>
<keyword evidence="5" id="KW-0460">Magnesium</keyword>
<dbReference type="PANTHER" id="PTHR23407:SF1">
    <property type="entry name" value="5-FORMYLTETRAHYDROFOLATE CYCLO-LIGASE"/>
    <property type="match status" value="1"/>
</dbReference>
<dbReference type="GO" id="GO:0046872">
    <property type="term" value="F:metal ion binding"/>
    <property type="evidence" value="ECO:0007669"/>
    <property type="project" value="UniProtKB-KW"/>
</dbReference>
<evidence type="ECO:0000313" key="7">
    <source>
        <dbReference type="Proteomes" id="UP000281915"/>
    </source>
</evidence>
<proteinExistence type="inferred from homology"/>
<comment type="similarity">
    <text evidence="1 5">Belongs to the 5-formyltetrahydrofolate cyclo-ligase family.</text>
</comment>
<dbReference type="GO" id="GO:0005524">
    <property type="term" value="F:ATP binding"/>
    <property type="evidence" value="ECO:0007669"/>
    <property type="project" value="UniProtKB-KW"/>
</dbReference>
<dbReference type="PANTHER" id="PTHR23407">
    <property type="entry name" value="ATPASE INHIBITOR/5-FORMYLTETRAHYDROFOLATE CYCLO-LIGASE"/>
    <property type="match status" value="1"/>
</dbReference>
<keyword evidence="3 4" id="KW-0067">ATP-binding</keyword>
<feature type="binding site" evidence="4">
    <location>
        <position position="54"/>
    </location>
    <ligand>
        <name>substrate</name>
    </ligand>
</feature>
<dbReference type="GO" id="GO:0009396">
    <property type="term" value="P:folic acid-containing compound biosynthetic process"/>
    <property type="evidence" value="ECO:0007669"/>
    <property type="project" value="TreeGrafter"/>
</dbReference>
<dbReference type="RefSeq" id="WP_122912456.1">
    <property type="nucleotide sequence ID" value="NZ_RHHT01000007.1"/>
</dbReference>
<dbReference type="GO" id="GO:0030272">
    <property type="term" value="F:5-formyltetrahydrofolate cyclo-ligase activity"/>
    <property type="evidence" value="ECO:0007669"/>
    <property type="project" value="UniProtKB-EC"/>
</dbReference>
<accession>A0A3M8D667</accession>
<dbReference type="EMBL" id="RHHT01000007">
    <property type="protein sequence ID" value="RNB83552.1"/>
    <property type="molecule type" value="Genomic_DNA"/>
</dbReference>
<comment type="cofactor">
    <cofactor evidence="5">
        <name>Mg(2+)</name>
        <dbReference type="ChEBI" id="CHEBI:18420"/>
    </cofactor>
</comment>
<comment type="caution">
    <text evidence="6">The sequence shown here is derived from an EMBL/GenBank/DDBJ whole genome shotgun (WGS) entry which is preliminary data.</text>
</comment>
<evidence type="ECO:0000313" key="6">
    <source>
        <dbReference type="EMBL" id="RNB83552.1"/>
    </source>
</evidence>
<dbReference type="GO" id="GO:0035999">
    <property type="term" value="P:tetrahydrofolate interconversion"/>
    <property type="evidence" value="ECO:0007669"/>
    <property type="project" value="TreeGrafter"/>
</dbReference>
<dbReference type="AlphaFoldDB" id="A0A3M8D667"/>
<dbReference type="Proteomes" id="UP000281915">
    <property type="component" value="Unassembled WGS sequence"/>
</dbReference>
<evidence type="ECO:0000256" key="2">
    <source>
        <dbReference type="ARBA" id="ARBA00022741"/>
    </source>
</evidence>
<keyword evidence="2 4" id="KW-0547">Nucleotide-binding</keyword>
<evidence type="ECO:0000256" key="1">
    <source>
        <dbReference type="ARBA" id="ARBA00010638"/>
    </source>
</evidence>
<keyword evidence="5" id="KW-0479">Metal-binding</keyword>
<feature type="binding site" evidence="4">
    <location>
        <begin position="133"/>
        <end position="141"/>
    </location>
    <ligand>
        <name>ATP</name>
        <dbReference type="ChEBI" id="CHEBI:30616"/>
    </ligand>
</feature>
<dbReference type="NCBIfam" id="TIGR02727">
    <property type="entry name" value="MTHFS_bact"/>
    <property type="match status" value="1"/>
</dbReference>
<evidence type="ECO:0000256" key="5">
    <source>
        <dbReference type="RuleBase" id="RU361279"/>
    </source>
</evidence>
<keyword evidence="6" id="KW-0436">Ligase</keyword>
<organism evidence="6 7">
    <name type="scientific">Brevibacillus panacihumi</name>
    <dbReference type="NCBI Taxonomy" id="497735"/>
    <lineage>
        <taxon>Bacteria</taxon>
        <taxon>Bacillati</taxon>
        <taxon>Bacillota</taxon>
        <taxon>Bacilli</taxon>
        <taxon>Bacillales</taxon>
        <taxon>Paenibacillaceae</taxon>
        <taxon>Brevibacillus</taxon>
    </lineage>
</organism>
<dbReference type="InterPro" id="IPR037171">
    <property type="entry name" value="NagB/RpiA_transferase-like"/>
</dbReference>
<dbReference type="PIRSF" id="PIRSF006806">
    <property type="entry name" value="FTHF_cligase"/>
    <property type="match status" value="1"/>
</dbReference>
<dbReference type="EC" id="6.3.3.2" evidence="5"/>
<evidence type="ECO:0000256" key="4">
    <source>
        <dbReference type="PIRSR" id="PIRSR006806-1"/>
    </source>
</evidence>
<sequence length="188" mass="21631">MEKKELRHHVLEKRNALSQEQRERFSRQACQELLRCDRLSQAQVVMAFHPFGEELDILPYLEEAKERGVEIWLPLTVPAQRRLVPYRYDGPHMLKQGVYGIWEPNPDLATEGDCSRLDAILVPGVAFDRRGGRMGYGGGYYDCFLADLQHRPFLVGICFSIQVVDQVPMESHDIPLDALVTEEGFYHS</sequence>
<reference evidence="6 7" key="1">
    <citation type="submission" date="2018-10" db="EMBL/GenBank/DDBJ databases">
        <title>Phylogenomics of Brevibacillus.</title>
        <authorList>
            <person name="Dunlap C."/>
        </authorList>
    </citation>
    <scope>NUCLEOTIDE SEQUENCE [LARGE SCALE GENOMIC DNA]</scope>
    <source>
        <strain evidence="6 7">JCM 15085</strain>
    </source>
</reference>
<dbReference type="InterPro" id="IPR024185">
    <property type="entry name" value="FTHF_cligase-like_sf"/>
</dbReference>
<feature type="binding site" evidence="4">
    <location>
        <begin position="3"/>
        <end position="7"/>
    </location>
    <ligand>
        <name>ATP</name>
        <dbReference type="ChEBI" id="CHEBI:30616"/>
    </ligand>
</feature>
<dbReference type="InterPro" id="IPR002698">
    <property type="entry name" value="FTHF_cligase"/>
</dbReference>
<protein>
    <recommendedName>
        <fullName evidence="5">5-formyltetrahydrofolate cyclo-ligase</fullName>
        <ecNumber evidence="5">6.3.3.2</ecNumber>
    </recommendedName>
</protein>
<evidence type="ECO:0000256" key="3">
    <source>
        <dbReference type="ARBA" id="ARBA00022840"/>
    </source>
</evidence>
<gene>
    <name evidence="6" type="ORF">EDM58_05455</name>
</gene>
<name>A0A3M8D667_9BACL</name>
<dbReference type="SUPFAM" id="SSF100950">
    <property type="entry name" value="NagB/RpiA/CoA transferase-like"/>
    <property type="match status" value="1"/>
</dbReference>
<dbReference type="Gene3D" id="3.40.50.10420">
    <property type="entry name" value="NagB/RpiA/CoA transferase-like"/>
    <property type="match status" value="1"/>
</dbReference>